<dbReference type="EMBL" id="KI894009">
    <property type="protein sequence ID" value="OCF50878.1"/>
    <property type="molecule type" value="Genomic_DNA"/>
</dbReference>
<evidence type="ECO:0000256" key="1">
    <source>
        <dbReference type="SAM" id="MobiDB-lite"/>
    </source>
</evidence>
<feature type="compositionally biased region" description="Basic and acidic residues" evidence="1">
    <location>
        <begin position="288"/>
        <end position="314"/>
    </location>
</feature>
<dbReference type="OrthoDB" id="2564000at2759"/>
<dbReference type="RefSeq" id="XP_019012097.1">
    <property type="nucleotide sequence ID" value="XM_019154694.1"/>
</dbReference>
<feature type="region of interest" description="Disordered" evidence="1">
    <location>
        <begin position="264"/>
        <end position="335"/>
    </location>
</feature>
<reference evidence="2" key="3">
    <citation type="submission" date="2016-07" db="EMBL/GenBank/DDBJ databases">
        <title>Evolution of pathogenesis and genome organization in the Tremellales.</title>
        <authorList>
            <person name="Cuomo C."/>
            <person name="Litvintseva A."/>
            <person name="Heitman J."/>
            <person name="Chen Y."/>
            <person name="Sun S."/>
            <person name="Springer D."/>
            <person name="Dromer F."/>
            <person name="Young S."/>
            <person name="Zeng Q."/>
            <person name="Chapman S."/>
            <person name="Gujja S."/>
            <person name="Saif S."/>
            <person name="Birren B."/>
        </authorList>
    </citation>
    <scope>NUCLEOTIDE SEQUENCE</scope>
    <source>
        <strain evidence="2">CBS 10737</strain>
    </source>
</reference>
<dbReference type="KEGG" id="kpin:30171305"/>
<evidence type="ECO:0000313" key="4">
    <source>
        <dbReference type="Proteomes" id="UP000094020"/>
    </source>
</evidence>
<name>A0A1B9I5S8_9TREE</name>
<feature type="compositionally biased region" description="Low complexity" evidence="1">
    <location>
        <begin position="324"/>
        <end position="335"/>
    </location>
</feature>
<gene>
    <name evidence="2" type="ORF">I206_02936</name>
    <name evidence="3" type="ORF">I206_102584</name>
</gene>
<keyword evidence="4" id="KW-1185">Reference proteome</keyword>
<evidence type="ECO:0000313" key="2">
    <source>
        <dbReference type="EMBL" id="OCF50878.1"/>
    </source>
</evidence>
<proteinExistence type="predicted"/>
<dbReference type="GeneID" id="30171305"/>
<evidence type="ECO:0000313" key="3">
    <source>
        <dbReference type="EMBL" id="WWC68653.1"/>
    </source>
</evidence>
<dbReference type="Proteomes" id="UP000094020">
    <property type="component" value="Chromosome 3"/>
</dbReference>
<dbReference type="EMBL" id="CP144521">
    <property type="protein sequence ID" value="WWC68653.1"/>
    <property type="molecule type" value="Genomic_DNA"/>
</dbReference>
<protein>
    <submittedName>
        <fullName evidence="2">Uncharacterized protein</fullName>
    </submittedName>
</protein>
<reference evidence="3" key="2">
    <citation type="submission" date="2013-07" db="EMBL/GenBank/DDBJ databases">
        <authorList>
            <consortium name="The Broad Institute Genome Sequencing Platform"/>
            <person name="Cuomo C."/>
            <person name="Litvintseva A."/>
            <person name="Chen Y."/>
            <person name="Heitman J."/>
            <person name="Sun S."/>
            <person name="Springer D."/>
            <person name="Dromer F."/>
            <person name="Young S.K."/>
            <person name="Zeng Q."/>
            <person name="Gargeya S."/>
            <person name="Fitzgerald M."/>
            <person name="Abouelleil A."/>
            <person name="Alvarado L."/>
            <person name="Berlin A.M."/>
            <person name="Chapman S.B."/>
            <person name="Dewar J."/>
            <person name="Goldberg J."/>
            <person name="Griggs A."/>
            <person name="Gujja S."/>
            <person name="Hansen M."/>
            <person name="Howarth C."/>
            <person name="Imamovic A."/>
            <person name="Larimer J."/>
            <person name="McCowan C."/>
            <person name="Murphy C."/>
            <person name="Pearson M."/>
            <person name="Priest M."/>
            <person name="Roberts A."/>
            <person name="Saif S."/>
            <person name="Shea T."/>
            <person name="Sykes S."/>
            <person name="Wortman J."/>
            <person name="Nusbaum C."/>
            <person name="Birren B."/>
        </authorList>
    </citation>
    <scope>NUCLEOTIDE SEQUENCE</scope>
    <source>
        <strain evidence="3">CBS 10737</strain>
    </source>
</reference>
<sequence>MIAQDVNGICVTLTVDGGRKLDERLVNKTVKNGRIRMECFVCPEPYQEFTINVRLGHQKPWENDWIAEPLIKGFKMLSLHLKKRNHINQEMSTGFERNYGVLTECNLSFGRIVDPIGYDKEEGEVSRDKSRGTIVVGIRRGYICKMKPELRQIHEVIDGPKGRNKITSGAGRVVGEKAAYDQEWSTFPEDRVDDFLTFVFKVRTPQYLQMKHLVERVPAQQHPCQVSRSVRIKAERGARLESGHSVAPSALSVRDRKSISIKAEPQLVKMESSDESDDGEIQSIRPRTSTESRLDEVMRKTRAELTHVKAEIKGHSNRVTRRYSSTSTIDSSDSE</sequence>
<dbReference type="AlphaFoldDB" id="A0A1B9I5S8"/>
<organism evidence="2">
    <name type="scientific">Kwoniella pini CBS 10737</name>
    <dbReference type="NCBI Taxonomy" id="1296096"/>
    <lineage>
        <taxon>Eukaryota</taxon>
        <taxon>Fungi</taxon>
        <taxon>Dikarya</taxon>
        <taxon>Basidiomycota</taxon>
        <taxon>Agaricomycotina</taxon>
        <taxon>Tremellomycetes</taxon>
        <taxon>Tremellales</taxon>
        <taxon>Cryptococcaceae</taxon>
        <taxon>Kwoniella</taxon>
    </lineage>
</organism>
<reference evidence="2" key="1">
    <citation type="submission" date="2013-07" db="EMBL/GenBank/DDBJ databases">
        <title>The Genome Sequence of Cryptococcus pinus CBS10737.</title>
        <authorList>
            <consortium name="The Broad Institute Genome Sequencing Platform"/>
            <person name="Cuomo C."/>
            <person name="Litvintseva A."/>
            <person name="Chen Y."/>
            <person name="Heitman J."/>
            <person name="Sun S."/>
            <person name="Springer D."/>
            <person name="Dromer F."/>
            <person name="Young S.K."/>
            <person name="Zeng Q."/>
            <person name="Gargeya S."/>
            <person name="Fitzgerald M."/>
            <person name="Abouelleil A."/>
            <person name="Alvarado L."/>
            <person name="Berlin A.M."/>
            <person name="Chapman S.B."/>
            <person name="Dewar J."/>
            <person name="Goldberg J."/>
            <person name="Griggs A."/>
            <person name="Gujja S."/>
            <person name="Hansen M."/>
            <person name="Howarth C."/>
            <person name="Imamovic A."/>
            <person name="Larimer J."/>
            <person name="McCowan C."/>
            <person name="Murphy C."/>
            <person name="Pearson M."/>
            <person name="Priest M."/>
            <person name="Roberts A."/>
            <person name="Saif S."/>
            <person name="Shea T."/>
            <person name="Sykes S."/>
            <person name="Wortman J."/>
            <person name="Nusbaum C."/>
            <person name="Birren B."/>
        </authorList>
    </citation>
    <scope>NUCLEOTIDE SEQUENCE [LARGE SCALE GENOMIC DNA]</scope>
    <source>
        <strain evidence="2">CBS 10737</strain>
    </source>
</reference>
<reference evidence="3" key="4">
    <citation type="submission" date="2024-02" db="EMBL/GenBank/DDBJ databases">
        <title>Comparative genomics of Cryptococcus and Kwoniella reveals pathogenesis evolution and contrasting modes of karyotype evolution via chromosome fusion or intercentromeric recombination.</title>
        <authorList>
            <person name="Coelho M.A."/>
            <person name="David-Palma M."/>
            <person name="Shea T."/>
            <person name="Bowers K."/>
            <person name="McGinley-Smith S."/>
            <person name="Mohammad A.W."/>
            <person name="Gnirke A."/>
            <person name="Yurkov A.M."/>
            <person name="Nowrousian M."/>
            <person name="Sun S."/>
            <person name="Cuomo C.A."/>
            <person name="Heitman J."/>
        </authorList>
    </citation>
    <scope>NUCLEOTIDE SEQUENCE</scope>
    <source>
        <strain evidence="3">CBS 10737</strain>
    </source>
</reference>
<accession>A0A1B9I5S8</accession>